<feature type="chain" id="PRO_5040452856" evidence="1">
    <location>
        <begin position="25"/>
        <end position="354"/>
    </location>
</feature>
<feature type="signal peptide" evidence="1">
    <location>
        <begin position="1"/>
        <end position="24"/>
    </location>
</feature>
<dbReference type="AlphaFoldDB" id="A0A9Q0ATR4"/>
<evidence type="ECO:0000256" key="1">
    <source>
        <dbReference type="SAM" id="SignalP"/>
    </source>
</evidence>
<organism evidence="2 3">
    <name type="scientific">Neoarthrinium moseri</name>
    <dbReference type="NCBI Taxonomy" id="1658444"/>
    <lineage>
        <taxon>Eukaryota</taxon>
        <taxon>Fungi</taxon>
        <taxon>Dikarya</taxon>
        <taxon>Ascomycota</taxon>
        <taxon>Pezizomycotina</taxon>
        <taxon>Sordariomycetes</taxon>
        <taxon>Xylariomycetidae</taxon>
        <taxon>Amphisphaeriales</taxon>
        <taxon>Apiosporaceae</taxon>
        <taxon>Neoarthrinium</taxon>
    </lineage>
</organism>
<evidence type="ECO:0000313" key="2">
    <source>
        <dbReference type="EMBL" id="KAI1878907.1"/>
    </source>
</evidence>
<proteinExistence type="predicted"/>
<name>A0A9Q0ATR4_9PEZI</name>
<accession>A0A9Q0ATR4</accession>
<dbReference type="OrthoDB" id="4764652at2759"/>
<sequence length="354" mass="38128">MRYSSLRDAFFILLSLEPLRVASASIPKLDGRGETSHQSPDVGLLAPQDTDLQPRSAADWVRRLEWAVLFGFIPGMTWSLYSAATACEEANEAQSGAKKVKPTVNCVGSVLAHIGTSALALGGGVIAVAHLSQDFRLPGPLQGLSQYLPHKAKREALAGLSEALGVEVRHLGHWTDTVTGLERRDETPVVRPVFGAKVRGVNIHFSVLDDREEDGNVTTRGLRIGFGHGGSGGLLGARDVSYFKEGGIDYEAQRIGPHKDIKPDADLFQSNYDQLDCYLHNKFSGDPMNANAVWVQIYDREAGGTALAVKYAVFGPNGQSGIKQMPWKGSLDVDYQCLRPLNAGGLDLPPGVIG</sequence>
<dbReference type="Proteomes" id="UP000829685">
    <property type="component" value="Unassembled WGS sequence"/>
</dbReference>
<comment type="caution">
    <text evidence="2">The sequence shown here is derived from an EMBL/GenBank/DDBJ whole genome shotgun (WGS) entry which is preliminary data.</text>
</comment>
<protein>
    <submittedName>
        <fullName evidence="2">Uncharacterized protein</fullName>
    </submittedName>
</protein>
<keyword evidence="1" id="KW-0732">Signal</keyword>
<evidence type="ECO:0000313" key="3">
    <source>
        <dbReference type="Proteomes" id="UP000829685"/>
    </source>
</evidence>
<reference evidence="2" key="1">
    <citation type="submission" date="2021-03" db="EMBL/GenBank/DDBJ databases">
        <title>Revisited historic fungal species revealed as producer of novel bioactive compounds through whole genome sequencing and comparative genomics.</title>
        <authorList>
            <person name="Vignolle G.A."/>
            <person name="Hochenegger N."/>
            <person name="Mach R.L."/>
            <person name="Mach-Aigner A.R."/>
            <person name="Javad Rahimi M."/>
            <person name="Salim K.A."/>
            <person name="Chan C.M."/>
            <person name="Lim L.B.L."/>
            <person name="Cai F."/>
            <person name="Druzhinina I.S."/>
            <person name="U'Ren J.M."/>
            <person name="Derntl C."/>
        </authorList>
    </citation>
    <scope>NUCLEOTIDE SEQUENCE</scope>
    <source>
        <strain evidence="2">TUCIM 5799</strain>
    </source>
</reference>
<keyword evidence="3" id="KW-1185">Reference proteome</keyword>
<gene>
    <name evidence="2" type="ORF">JX265_003084</name>
</gene>
<dbReference type="EMBL" id="JAFIMR010000005">
    <property type="protein sequence ID" value="KAI1878907.1"/>
    <property type="molecule type" value="Genomic_DNA"/>
</dbReference>